<name>A0A414AI15_9FIRM</name>
<evidence type="ECO:0000313" key="2">
    <source>
        <dbReference type="Proteomes" id="UP000283975"/>
    </source>
</evidence>
<dbReference type="AlphaFoldDB" id="A0A414AI15"/>
<accession>A0A414AI15</accession>
<evidence type="ECO:0000313" key="1">
    <source>
        <dbReference type="EMBL" id="RHC48093.1"/>
    </source>
</evidence>
<reference evidence="1 2" key="1">
    <citation type="submission" date="2018-08" db="EMBL/GenBank/DDBJ databases">
        <title>A genome reference for cultivated species of the human gut microbiota.</title>
        <authorList>
            <person name="Zou Y."/>
            <person name="Xue W."/>
            <person name="Luo G."/>
        </authorList>
    </citation>
    <scope>NUCLEOTIDE SEQUENCE [LARGE SCALE GENOMIC DNA]</scope>
    <source>
        <strain evidence="1 2">AM35-14</strain>
    </source>
</reference>
<proteinExistence type="predicted"/>
<dbReference type="KEGG" id="cbol:CGC65_27830"/>
<protein>
    <submittedName>
        <fullName evidence="1">Uncharacterized protein</fullName>
    </submittedName>
</protein>
<dbReference type="EMBL" id="QSHZ01000050">
    <property type="protein sequence ID" value="RHC48093.1"/>
    <property type="molecule type" value="Genomic_DNA"/>
</dbReference>
<comment type="caution">
    <text evidence="1">The sequence shown here is derived from an EMBL/GenBank/DDBJ whole genome shotgun (WGS) entry which is preliminary data.</text>
</comment>
<organism evidence="1 2">
    <name type="scientific">Enterocloster bolteae</name>
    <dbReference type="NCBI Taxonomy" id="208479"/>
    <lineage>
        <taxon>Bacteria</taxon>
        <taxon>Bacillati</taxon>
        <taxon>Bacillota</taxon>
        <taxon>Clostridia</taxon>
        <taxon>Lachnospirales</taxon>
        <taxon>Lachnospiraceae</taxon>
        <taxon>Enterocloster</taxon>
    </lineage>
</organism>
<sequence>MVKKLTALDCIKESGCQDFETAFPRVTGYISECAKYDPDALYTATEVAELMEYLFELRRRKKDPRRVEPSKVQVTKKYLQP</sequence>
<dbReference type="Proteomes" id="UP000283975">
    <property type="component" value="Unassembled WGS sequence"/>
</dbReference>
<gene>
    <name evidence="1" type="ORF">DW839_29130</name>
</gene>